<evidence type="ECO:0000313" key="3">
    <source>
        <dbReference type="Proteomes" id="UP001642464"/>
    </source>
</evidence>
<gene>
    <name evidence="2" type="ORF">SCF082_LOCUS14006</name>
</gene>
<evidence type="ECO:0000256" key="1">
    <source>
        <dbReference type="SAM" id="MobiDB-lite"/>
    </source>
</evidence>
<dbReference type="EMBL" id="CAXAMM010008724">
    <property type="protein sequence ID" value="CAK9018267.1"/>
    <property type="molecule type" value="Genomic_DNA"/>
</dbReference>
<name>A0ABP0JUY6_9DINO</name>
<reference evidence="2 3" key="1">
    <citation type="submission" date="2024-02" db="EMBL/GenBank/DDBJ databases">
        <authorList>
            <person name="Chen Y."/>
            <person name="Shah S."/>
            <person name="Dougan E. K."/>
            <person name="Thang M."/>
            <person name="Chan C."/>
        </authorList>
    </citation>
    <scope>NUCLEOTIDE SEQUENCE [LARGE SCALE GENOMIC DNA]</scope>
</reference>
<feature type="region of interest" description="Disordered" evidence="1">
    <location>
        <begin position="852"/>
        <end position="892"/>
    </location>
</feature>
<evidence type="ECO:0000313" key="2">
    <source>
        <dbReference type="EMBL" id="CAK9018267.1"/>
    </source>
</evidence>
<accession>A0ABP0JUY6</accession>
<sequence length="1099" mass="123205">MAQDPNLGQSPATPFSAAADSAAGWLASPATPAASSVAGLLTGSMEPAETPSAAITQLEHSCEKALQQFCGPQQYLIANLSSHDAVENFSEWLRVTFPEADDCLYSDKPLSKVSGQNPDFACQIPLCLHVSMLGFTSACTLKPPPGSEHCNNLIQEFLKDGFLTASDPLLVMEHDPDCAPFDVPMHPSQKARAFSLAYLKGYARSCTLLFVLHRIKSLGLDLAEDESLKPLMGSVVKIWAHCVHHPSRMDEALQNMKLSARGSLRHANNLIQCCFIIRNLRGKCGLSDSSVFVKRWNSMSTKQFQITGKRATALKFLLDQTPEHVLSLVLDHVNDFGWDKNLWSDDSLAVKKMYPNFQFACAKKSWLPRMKTTEESMELCIKHLQNGFVAKSLYLRRKVDAQTVEETSQRAAVVWHLGQELLSQIPIDPAKIKEVWYDSFAAGDGPVDAEIQGILMDKSENFDLRRDSPTLKKLCDQQSFAKPVCASAIEEATLQVDKFALVMKQLQYDLQVYETWSRKTASVKSAQEHQRHLWMLQRRKRCEAAAQTFLSRSLKLVVWDKRRAEQSIAECMNFKREVCQQQGISPDDMYTLLYWNCSAPCLMPSASYNNATNVVAWALNDQMRSTALILTRTFSYSKGKVFLEEQNLLQKLSAGNHILDWQFHLLFSNKPDARDLRPMVYPGRFVFPSWFQCDLRKDQRTPEVKQMPAKEMREVESVCEDDGILVMDLFVRNGDFTEAFCQVKSGRSNIHYLGFCESQDEIMYVEAYLKETLAQSYENGQPTPTGEKIEQDMSEDLKEKPPPHPRLNLLVLKNEELGLPVQVIREWQDHATCGPEFRKWLEGFQAKHKVIDDRAEQNETDPQGQSSDGKRANGGQVGPSPKKARTDVPALEPSRIIESSKITSALINEYSLPVGKDVAVSFHMRAENQMFLVNKGSKTWSASDPAILHFGNGSWKVLKANQDLPDGAVELKFASCDDKILLNGAVQTLGQVMADMRQKKPDAKIAYHQIQETDDIKQFSLTTTHRVVFVCKTEGSEWSSKNVASKVWKAGMDGGPLKLIWYMRWATKGLVPIKPVLHLLGHATLTAGQAADVTARHGS</sequence>
<comment type="caution">
    <text evidence="2">The sequence shown here is derived from an EMBL/GenBank/DDBJ whole genome shotgun (WGS) entry which is preliminary data.</text>
</comment>
<protein>
    <submittedName>
        <fullName evidence="2">Uncharacterized protein</fullName>
    </submittedName>
</protein>
<organism evidence="2 3">
    <name type="scientific">Durusdinium trenchii</name>
    <dbReference type="NCBI Taxonomy" id="1381693"/>
    <lineage>
        <taxon>Eukaryota</taxon>
        <taxon>Sar</taxon>
        <taxon>Alveolata</taxon>
        <taxon>Dinophyceae</taxon>
        <taxon>Suessiales</taxon>
        <taxon>Symbiodiniaceae</taxon>
        <taxon>Durusdinium</taxon>
    </lineage>
</organism>
<keyword evidence="3" id="KW-1185">Reference proteome</keyword>
<proteinExistence type="predicted"/>
<dbReference type="Proteomes" id="UP001642464">
    <property type="component" value="Unassembled WGS sequence"/>
</dbReference>